<organism evidence="1 2">
    <name type="scientific">Ktedonospora formicarum</name>
    <dbReference type="NCBI Taxonomy" id="2778364"/>
    <lineage>
        <taxon>Bacteria</taxon>
        <taxon>Bacillati</taxon>
        <taxon>Chloroflexota</taxon>
        <taxon>Ktedonobacteria</taxon>
        <taxon>Ktedonobacterales</taxon>
        <taxon>Ktedonobacteraceae</taxon>
        <taxon>Ktedonospora</taxon>
    </lineage>
</organism>
<dbReference type="AlphaFoldDB" id="A0A8J3MVW5"/>
<comment type="caution">
    <text evidence="1">The sequence shown here is derived from an EMBL/GenBank/DDBJ whole genome shotgun (WGS) entry which is preliminary data.</text>
</comment>
<sequence length="54" mass="6387">MSEDDQESVGSGARLARYRKNYDQKNTLLFAFEDLPEKLESSRTYPKFFQPLRL</sequence>
<gene>
    <name evidence="1" type="ORF">KSX_79130</name>
</gene>
<protein>
    <submittedName>
        <fullName evidence="1">Uncharacterized protein</fullName>
    </submittedName>
</protein>
<keyword evidence="2" id="KW-1185">Reference proteome</keyword>
<proteinExistence type="predicted"/>
<dbReference type="EMBL" id="BNJF01000006">
    <property type="protein sequence ID" value="GHO49750.1"/>
    <property type="molecule type" value="Genomic_DNA"/>
</dbReference>
<reference evidence="1" key="1">
    <citation type="submission" date="2020-10" db="EMBL/GenBank/DDBJ databases">
        <title>Taxonomic study of unclassified bacteria belonging to the class Ktedonobacteria.</title>
        <authorList>
            <person name="Yabe S."/>
            <person name="Wang C.M."/>
            <person name="Zheng Y."/>
            <person name="Sakai Y."/>
            <person name="Cavaletti L."/>
            <person name="Monciardini P."/>
            <person name="Donadio S."/>
        </authorList>
    </citation>
    <scope>NUCLEOTIDE SEQUENCE</scope>
    <source>
        <strain evidence="1">SOSP1-1</strain>
    </source>
</reference>
<name>A0A8J3MVW5_9CHLR</name>
<evidence type="ECO:0000313" key="2">
    <source>
        <dbReference type="Proteomes" id="UP000612362"/>
    </source>
</evidence>
<dbReference type="Proteomes" id="UP000612362">
    <property type="component" value="Unassembled WGS sequence"/>
</dbReference>
<accession>A0A8J3MVW5</accession>
<evidence type="ECO:0000313" key="1">
    <source>
        <dbReference type="EMBL" id="GHO49750.1"/>
    </source>
</evidence>